<evidence type="ECO:0000313" key="3">
    <source>
        <dbReference type="Proteomes" id="UP000185696"/>
    </source>
</evidence>
<protein>
    <recommendedName>
        <fullName evidence="4">Ankyrin repeat protein</fullName>
    </recommendedName>
</protein>
<dbReference type="PROSITE" id="PS50088">
    <property type="entry name" value="ANK_REPEAT"/>
    <property type="match status" value="1"/>
</dbReference>
<evidence type="ECO:0008006" key="4">
    <source>
        <dbReference type="Google" id="ProtNLM"/>
    </source>
</evidence>
<gene>
    <name evidence="2" type="ORF">BLA60_26605</name>
</gene>
<dbReference type="Proteomes" id="UP000185696">
    <property type="component" value="Unassembled WGS sequence"/>
</dbReference>
<reference evidence="2 3" key="1">
    <citation type="submission" date="2016-12" db="EMBL/GenBank/DDBJ databases">
        <title>The draft genome sequence of Actinophytocola xinjiangensis.</title>
        <authorList>
            <person name="Wang W."/>
            <person name="Yuan L."/>
        </authorList>
    </citation>
    <scope>NUCLEOTIDE SEQUENCE [LARGE SCALE GENOMIC DNA]</scope>
    <source>
        <strain evidence="2 3">CGMCC 4.4663</strain>
    </source>
</reference>
<feature type="repeat" description="ANK" evidence="1">
    <location>
        <begin position="3"/>
        <end position="29"/>
    </location>
</feature>
<dbReference type="PROSITE" id="PS50297">
    <property type="entry name" value="ANK_REP_REGION"/>
    <property type="match status" value="1"/>
</dbReference>
<keyword evidence="1" id="KW-0040">ANK repeat</keyword>
<dbReference type="Gene3D" id="1.25.40.20">
    <property type="entry name" value="Ankyrin repeat-containing domain"/>
    <property type="match status" value="1"/>
</dbReference>
<dbReference type="AlphaFoldDB" id="A0A7Z0WHZ6"/>
<evidence type="ECO:0000256" key="1">
    <source>
        <dbReference type="PROSITE-ProRule" id="PRU00023"/>
    </source>
</evidence>
<sequence length="232" mass="24582">MAEGRTPLWRAVFAGKPDNARALVAAGADPHRPMMSGWSPARLAAAGPTPDLFGPPATLSDHESALLTESTRLRSVLGETYLLGLGLACVAGIDVAETTRRLHATPCTRDDNDLAVVGASDVPGGTVLTQPMGYRPQQQDVHERLSPGTFCYALYENPKSGTQGSLSRNGVLVAADLFPAGEAMENEPSDQVLLAYTCRHDAIAYACALTGLRLPDARPITGPPDVWLRLPN</sequence>
<proteinExistence type="predicted"/>
<dbReference type="SUPFAM" id="SSF48403">
    <property type="entry name" value="Ankyrin repeat"/>
    <property type="match status" value="1"/>
</dbReference>
<accession>A0A7Z0WHZ6</accession>
<dbReference type="OrthoDB" id="189743at2"/>
<dbReference type="InterPro" id="IPR036770">
    <property type="entry name" value="Ankyrin_rpt-contain_sf"/>
</dbReference>
<name>A0A7Z0WHZ6_9PSEU</name>
<evidence type="ECO:0000313" key="2">
    <source>
        <dbReference type="EMBL" id="OLF07639.1"/>
    </source>
</evidence>
<organism evidence="2 3">
    <name type="scientific">Actinophytocola xinjiangensis</name>
    <dbReference type="NCBI Taxonomy" id="485602"/>
    <lineage>
        <taxon>Bacteria</taxon>
        <taxon>Bacillati</taxon>
        <taxon>Actinomycetota</taxon>
        <taxon>Actinomycetes</taxon>
        <taxon>Pseudonocardiales</taxon>
        <taxon>Pseudonocardiaceae</taxon>
    </lineage>
</organism>
<dbReference type="InterPro" id="IPR002110">
    <property type="entry name" value="Ankyrin_rpt"/>
</dbReference>
<comment type="caution">
    <text evidence="2">The sequence shown here is derived from an EMBL/GenBank/DDBJ whole genome shotgun (WGS) entry which is preliminary data.</text>
</comment>
<keyword evidence="3" id="KW-1185">Reference proteome</keyword>
<dbReference type="EMBL" id="MSIF01000015">
    <property type="protein sequence ID" value="OLF07639.1"/>
    <property type="molecule type" value="Genomic_DNA"/>
</dbReference>